<evidence type="ECO:0000313" key="2">
    <source>
        <dbReference type="Proteomes" id="UP001291623"/>
    </source>
</evidence>
<accession>A0AAE1S0G8</accession>
<organism evidence="1 2">
    <name type="scientific">Anisodus tanguticus</name>
    <dbReference type="NCBI Taxonomy" id="243964"/>
    <lineage>
        <taxon>Eukaryota</taxon>
        <taxon>Viridiplantae</taxon>
        <taxon>Streptophyta</taxon>
        <taxon>Embryophyta</taxon>
        <taxon>Tracheophyta</taxon>
        <taxon>Spermatophyta</taxon>
        <taxon>Magnoliopsida</taxon>
        <taxon>eudicotyledons</taxon>
        <taxon>Gunneridae</taxon>
        <taxon>Pentapetalae</taxon>
        <taxon>asterids</taxon>
        <taxon>lamiids</taxon>
        <taxon>Solanales</taxon>
        <taxon>Solanaceae</taxon>
        <taxon>Solanoideae</taxon>
        <taxon>Hyoscyameae</taxon>
        <taxon>Anisodus</taxon>
    </lineage>
</organism>
<dbReference type="Proteomes" id="UP001291623">
    <property type="component" value="Unassembled WGS sequence"/>
</dbReference>
<comment type="caution">
    <text evidence="1">The sequence shown here is derived from an EMBL/GenBank/DDBJ whole genome shotgun (WGS) entry which is preliminary data.</text>
</comment>
<dbReference type="EMBL" id="JAVYJV010000010">
    <property type="protein sequence ID" value="KAK4360246.1"/>
    <property type="molecule type" value="Genomic_DNA"/>
</dbReference>
<name>A0AAE1S0G8_9SOLA</name>
<keyword evidence="2" id="KW-1185">Reference proteome</keyword>
<reference evidence="1" key="1">
    <citation type="submission" date="2023-12" db="EMBL/GenBank/DDBJ databases">
        <title>Genome assembly of Anisodus tanguticus.</title>
        <authorList>
            <person name="Wang Y.-J."/>
        </authorList>
    </citation>
    <scope>NUCLEOTIDE SEQUENCE</scope>
    <source>
        <strain evidence="1">KB-2021</strain>
        <tissue evidence="1">Leaf</tissue>
    </source>
</reference>
<proteinExistence type="predicted"/>
<evidence type="ECO:0000313" key="1">
    <source>
        <dbReference type="EMBL" id="KAK4360246.1"/>
    </source>
</evidence>
<protein>
    <submittedName>
        <fullName evidence="1">Uncharacterized protein</fullName>
    </submittedName>
</protein>
<dbReference type="AlphaFoldDB" id="A0AAE1S0G8"/>
<gene>
    <name evidence="1" type="ORF">RND71_019198</name>
</gene>
<sequence>MKGVLRVKMVQERRTKRNCSNYVRRFGRLIQNKQPEQQNQNIPGIGFPRQHNIPEMGQPRQQNFIPVTGLNVKTLEALDERIRNDIELVLNSKACLNGTKWEVDYKSVDLYQQSFGLSLKLLTLVREKEKSPELA</sequence>